<keyword evidence="1" id="KW-0732">Signal</keyword>
<keyword evidence="2" id="KW-0677">Repeat</keyword>
<evidence type="ECO:0000259" key="5">
    <source>
        <dbReference type="Pfam" id="PF01551"/>
    </source>
</evidence>
<proteinExistence type="predicted"/>
<accession>A0ABS2EQ74</accession>
<dbReference type="CDD" id="cd12797">
    <property type="entry name" value="M23_peptidase"/>
    <property type="match status" value="1"/>
</dbReference>
<feature type="domain" description="M23ase beta-sheet core" evidence="5">
    <location>
        <begin position="636"/>
        <end position="724"/>
    </location>
</feature>
<evidence type="ECO:0000313" key="7">
    <source>
        <dbReference type="Proteomes" id="UP000776629"/>
    </source>
</evidence>
<dbReference type="Pfam" id="PF19258">
    <property type="entry name" value="KxYKxGKxW_sig"/>
    <property type="match status" value="1"/>
</dbReference>
<dbReference type="SUPFAM" id="SSF51261">
    <property type="entry name" value="Duplicated hybrid motif"/>
    <property type="match status" value="1"/>
</dbReference>
<sequence>MGKPSQDMKRHFKMYKKGKLWLVAGITAASLFAGVHGAKADTTATANQANKVTTTTGNANSSDDSTVISTAVQSASTNAPVASQATVSSSASQSHSTATSSAQVTLQVASQATNASSASASQVKVNAAVATTSSATTTPSSATQSSQSASAESAAVQTKEVYSGGHWYLQNVTTHQNLSGWQSLSANRLAYYSATNNQMQYGEQLIDGKWYYLNTIDGDVVTGWKKLNDGREVYYDVKKGTNSVSGQGMLHGMQKTQNGTYYYFNNETGAEETGFKKVNGKTYYFAPSMVKGERYINGHFYDFNNETGVMATSFTKLPDGRTVYYNNQGQMQYGEHYINGYWYNFDKSTGKMATSFTKLADGRVVYYNAQGQMQHGIVQVENNTYYFDHITGAEKTNLVAYNSSTGKLQYFGTDGALVKNGKVGSVTTDANGYLNLADGENYIAGNWYFTKDGKVVTGFQTISANRTVYYDPSTAAMVHGEAYIDGHFRFFNQSTGAMATGFTKLSDGRTVYYNTKGEMQYGEHYIDGHFRFFNRSTGAMATSFTKLPDGRTVYYNTKGEMQYGWQTINNNTYYFDMSTGAMYTGTHKIDGKTYTFDNNGVEEAWGWPFPADGQGSFTGAQLFGVNAGGEFRLNGFHDGLDFGSIDHPGTTVHAIHAGTVTGVGYIAGLDWYVTVDTGEYMVVYQEAFSSRSQIAVKVGQTVGLGDTIGYRNTSHLHVGITRQKNLSVALASSFLNNGTWLNPLTIIKNNG</sequence>
<dbReference type="SUPFAM" id="SSF69360">
    <property type="entry name" value="Cell wall binding repeat"/>
    <property type="match status" value="3"/>
</dbReference>
<dbReference type="Pfam" id="PF01473">
    <property type="entry name" value="Choline_bind_1"/>
    <property type="match status" value="1"/>
</dbReference>
<dbReference type="InterPro" id="IPR018337">
    <property type="entry name" value="Cell_wall/Cho-bd_repeat"/>
</dbReference>
<evidence type="ECO:0000256" key="1">
    <source>
        <dbReference type="ARBA" id="ARBA00022729"/>
    </source>
</evidence>
<name>A0ABS2EQ74_9LACO</name>
<dbReference type="InterPro" id="IPR022263">
    <property type="entry name" value="KxYKxGKxW"/>
</dbReference>
<keyword evidence="7" id="KW-1185">Reference proteome</keyword>
<protein>
    <submittedName>
        <fullName evidence="6">Peptidoglycan DD-metalloendopeptidase family protein</fullName>
    </submittedName>
</protein>
<evidence type="ECO:0000313" key="6">
    <source>
        <dbReference type="EMBL" id="MBM6754486.1"/>
    </source>
</evidence>
<dbReference type="NCBIfam" id="TIGR03715">
    <property type="entry name" value="KxYKxGKxW"/>
    <property type="match status" value="1"/>
</dbReference>
<dbReference type="Pfam" id="PF01551">
    <property type="entry name" value="Peptidase_M23"/>
    <property type="match status" value="1"/>
</dbReference>
<reference evidence="6 7" key="1">
    <citation type="journal article" date="2021" name="Sci. Rep.">
        <title>The distribution of antibiotic resistance genes in chicken gut microbiota commensals.</title>
        <authorList>
            <person name="Juricova H."/>
            <person name="Matiasovicova J."/>
            <person name="Kubasova T."/>
            <person name="Cejkova D."/>
            <person name="Rychlik I."/>
        </authorList>
    </citation>
    <scope>NUCLEOTIDE SEQUENCE [LARGE SCALE GENOMIC DNA]</scope>
    <source>
        <strain evidence="6 7">An810</strain>
    </source>
</reference>
<organism evidence="6 7">
    <name type="scientific">Limosilactobacillus alvi</name>
    <dbReference type="NCBI Taxonomy" id="990412"/>
    <lineage>
        <taxon>Bacteria</taxon>
        <taxon>Bacillati</taxon>
        <taxon>Bacillota</taxon>
        <taxon>Bacilli</taxon>
        <taxon>Lactobacillales</taxon>
        <taxon>Lactobacillaceae</taxon>
        <taxon>Limosilactobacillus</taxon>
    </lineage>
</organism>
<dbReference type="EMBL" id="JACJJQ010000032">
    <property type="protein sequence ID" value="MBM6754486.1"/>
    <property type="molecule type" value="Genomic_DNA"/>
</dbReference>
<evidence type="ECO:0000256" key="3">
    <source>
        <dbReference type="PROSITE-ProRule" id="PRU00591"/>
    </source>
</evidence>
<dbReference type="Pfam" id="PF19127">
    <property type="entry name" value="Choline_bind_3"/>
    <property type="match status" value="4"/>
</dbReference>
<dbReference type="Proteomes" id="UP000776629">
    <property type="component" value="Unassembled WGS sequence"/>
</dbReference>
<dbReference type="Gene3D" id="2.70.70.10">
    <property type="entry name" value="Glucose Permease (Domain IIA)"/>
    <property type="match status" value="1"/>
</dbReference>
<feature type="region of interest" description="Disordered" evidence="4">
    <location>
        <begin position="132"/>
        <end position="151"/>
    </location>
</feature>
<dbReference type="InterPro" id="IPR011055">
    <property type="entry name" value="Dup_hybrid_motif"/>
</dbReference>
<dbReference type="PROSITE" id="PS51170">
    <property type="entry name" value="CW"/>
    <property type="match status" value="1"/>
</dbReference>
<feature type="repeat" description="Cell wall-binding" evidence="3">
    <location>
        <begin position="562"/>
        <end position="581"/>
    </location>
</feature>
<gene>
    <name evidence="6" type="ORF">H5993_06920</name>
</gene>
<dbReference type="InterPro" id="IPR016047">
    <property type="entry name" value="M23ase_b-sheet_dom"/>
</dbReference>
<dbReference type="Gene3D" id="2.10.270.10">
    <property type="entry name" value="Cholin Binding"/>
    <property type="match status" value="5"/>
</dbReference>
<comment type="caution">
    <text evidence="6">The sequence shown here is derived from an EMBL/GenBank/DDBJ whole genome shotgun (WGS) entry which is preliminary data.</text>
</comment>
<evidence type="ECO:0000256" key="4">
    <source>
        <dbReference type="SAM" id="MobiDB-lite"/>
    </source>
</evidence>
<evidence type="ECO:0000256" key="2">
    <source>
        <dbReference type="ARBA" id="ARBA00022737"/>
    </source>
</evidence>